<feature type="region of interest" description="Disordered" evidence="6">
    <location>
        <begin position="1"/>
        <end position="39"/>
    </location>
</feature>
<accession>A0AAV7JWI2</accession>
<evidence type="ECO:0000313" key="8">
    <source>
        <dbReference type="EMBL" id="KAI6652675.1"/>
    </source>
</evidence>
<evidence type="ECO:0000256" key="6">
    <source>
        <dbReference type="SAM" id="MobiDB-lite"/>
    </source>
</evidence>
<dbReference type="EC" id="3.6.1.23" evidence="5"/>
<dbReference type="PANTHER" id="PTHR11241">
    <property type="entry name" value="DEOXYURIDINE 5'-TRIPHOSPHATE NUCLEOTIDOHYDROLASE"/>
    <property type="match status" value="1"/>
</dbReference>
<dbReference type="GO" id="GO:0046081">
    <property type="term" value="P:dUTP catabolic process"/>
    <property type="evidence" value="ECO:0007669"/>
    <property type="project" value="UniProtKB-UniRule"/>
</dbReference>
<sequence>MSTTDTEIEPSSTTATMKSPPKRKLQESEEPSSKKIRTDNETNIEKFNDENSSYVLRVKKHNKNAKLPYRSSTHAAGYDLYASDDVIVPANGKILVPTGISLQIPLGYYGRVAPRSGLALNYHLDVGAGVIDADYRGQVGILLFNFSKEDYQVKIGTKIAQLLLEKIITPLVEEVDDLESTDRGEGGFGSTGISDSEPTKEN</sequence>
<evidence type="ECO:0000259" key="7">
    <source>
        <dbReference type="Pfam" id="PF00692"/>
    </source>
</evidence>
<protein>
    <recommendedName>
        <fullName evidence="5">Deoxyuridine 5'-triphosphate nucleotidohydrolase</fullName>
        <shortName evidence="5">dUTPase</shortName>
        <ecNumber evidence="5">3.6.1.23</ecNumber>
    </recommendedName>
    <alternativeName>
        <fullName evidence="5">dUTP pyrophosphatase</fullName>
    </alternativeName>
</protein>
<dbReference type="InterPro" id="IPR033704">
    <property type="entry name" value="dUTPase_trimeric"/>
</dbReference>
<dbReference type="Gene3D" id="2.70.40.10">
    <property type="match status" value="1"/>
</dbReference>
<evidence type="ECO:0000256" key="2">
    <source>
        <dbReference type="ARBA" id="ARBA00006581"/>
    </source>
</evidence>
<dbReference type="GO" id="GO:0004170">
    <property type="term" value="F:dUTP diphosphatase activity"/>
    <property type="evidence" value="ECO:0007669"/>
    <property type="project" value="UniProtKB-UniRule"/>
</dbReference>
<evidence type="ECO:0000256" key="5">
    <source>
        <dbReference type="RuleBase" id="RU367024"/>
    </source>
</evidence>
<dbReference type="Proteomes" id="UP001165289">
    <property type="component" value="Unassembled WGS sequence"/>
</dbReference>
<feature type="compositionally biased region" description="Basic and acidic residues" evidence="6">
    <location>
        <begin position="24"/>
        <end position="39"/>
    </location>
</feature>
<evidence type="ECO:0000256" key="3">
    <source>
        <dbReference type="ARBA" id="ARBA00022801"/>
    </source>
</evidence>
<dbReference type="NCBIfam" id="NF001862">
    <property type="entry name" value="PRK00601.1"/>
    <property type="match status" value="1"/>
</dbReference>
<dbReference type="AlphaFoldDB" id="A0AAV7JWI2"/>
<dbReference type="InterPro" id="IPR029054">
    <property type="entry name" value="dUTPase-like"/>
</dbReference>
<keyword evidence="9" id="KW-1185">Reference proteome</keyword>
<dbReference type="InterPro" id="IPR008181">
    <property type="entry name" value="dUTPase"/>
</dbReference>
<feature type="domain" description="dUTPase-like" evidence="7">
    <location>
        <begin position="64"/>
        <end position="192"/>
    </location>
</feature>
<keyword evidence="3 5" id="KW-0378">Hydrolase</keyword>
<dbReference type="SUPFAM" id="SSF51283">
    <property type="entry name" value="dUTPase-like"/>
    <property type="match status" value="1"/>
</dbReference>
<comment type="pathway">
    <text evidence="1 5">Pyrimidine metabolism; dUMP biosynthesis; dUMP from dCTP (dUTP route): step 2/2.</text>
</comment>
<comment type="caution">
    <text evidence="8">The sequence shown here is derived from an EMBL/GenBank/DDBJ whole genome shotgun (WGS) entry which is preliminary data.</text>
</comment>
<gene>
    <name evidence="8" type="ORF">LOD99_4458</name>
</gene>
<dbReference type="GO" id="GO:0000287">
    <property type="term" value="F:magnesium ion binding"/>
    <property type="evidence" value="ECO:0007669"/>
    <property type="project" value="UniProtKB-UniRule"/>
</dbReference>
<keyword evidence="4 5" id="KW-0546">Nucleotide metabolism</keyword>
<proteinExistence type="inferred from homology"/>
<dbReference type="CDD" id="cd07557">
    <property type="entry name" value="trimeric_dUTPase"/>
    <property type="match status" value="1"/>
</dbReference>
<comment type="catalytic activity">
    <reaction evidence="5">
        <text>dUTP + H2O = dUMP + diphosphate + H(+)</text>
        <dbReference type="Rhea" id="RHEA:10248"/>
        <dbReference type="ChEBI" id="CHEBI:15377"/>
        <dbReference type="ChEBI" id="CHEBI:15378"/>
        <dbReference type="ChEBI" id="CHEBI:33019"/>
        <dbReference type="ChEBI" id="CHEBI:61555"/>
        <dbReference type="ChEBI" id="CHEBI:246422"/>
        <dbReference type="EC" id="3.6.1.23"/>
    </reaction>
</comment>
<keyword evidence="5" id="KW-0460">Magnesium</keyword>
<feature type="region of interest" description="Disordered" evidence="6">
    <location>
        <begin position="179"/>
        <end position="202"/>
    </location>
</feature>
<name>A0AAV7JWI2_9METZ</name>
<comment type="function">
    <text evidence="5">Involved in nucleotide metabolism via production of dUMP, the immediate precursor of thymidine nucleotides, and decreases the intracellular concentration of dUTP so that uracil cannot be incorporated into DNA.</text>
</comment>
<evidence type="ECO:0000256" key="1">
    <source>
        <dbReference type="ARBA" id="ARBA00005142"/>
    </source>
</evidence>
<keyword evidence="5" id="KW-0479">Metal-binding</keyword>
<dbReference type="NCBIfam" id="TIGR00576">
    <property type="entry name" value="dut"/>
    <property type="match status" value="1"/>
</dbReference>
<dbReference type="Pfam" id="PF00692">
    <property type="entry name" value="dUTPase"/>
    <property type="match status" value="1"/>
</dbReference>
<organism evidence="8 9">
    <name type="scientific">Oopsacas minuta</name>
    <dbReference type="NCBI Taxonomy" id="111878"/>
    <lineage>
        <taxon>Eukaryota</taxon>
        <taxon>Metazoa</taxon>
        <taxon>Porifera</taxon>
        <taxon>Hexactinellida</taxon>
        <taxon>Hexasterophora</taxon>
        <taxon>Lyssacinosida</taxon>
        <taxon>Leucopsacidae</taxon>
        <taxon>Oopsacas</taxon>
    </lineage>
</organism>
<comment type="cofactor">
    <cofactor evidence="5">
        <name>Mg(2+)</name>
        <dbReference type="ChEBI" id="CHEBI:18420"/>
    </cofactor>
</comment>
<reference evidence="8 9" key="1">
    <citation type="journal article" date="2023" name="BMC Biol.">
        <title>The compact genome of the sponge Oopsacas minuta (Hexactinellida) is lacking key metazoan core genes.</title>
        <authorList>
            <person name="Santini S."/>
            <person name="Schenkelaars Q."/>
            <person name="Jourda C."/>
            <person name="Duchesne M."/>
            <person name="Belahbib H."/>
            <person name="Rocher C."/>
            <person name="Selva M."/>
            <person name="Riesgo A."/>
            <person name="Vervoort M."/>
            <person name="Leys S.P."/>
            <person name="Kodjabachian L."/>
            <person name="Le Bivic A."/>
            <person name="Borchiellini C."/>
            <person name="Claverie J.M."/>
            <person name="Renard E."/>
        </authorList>
    </citation>
    <scope>NUCLEOTIDE SEQUENCE [LARGE SCALE GENOMIC DNA]</scope>
    <source>
        <strain evidence="8">SPO-2</strain>
    </source>
</reference>
<evidence type="ECO:0000313" key="9">
    <source>
        <dbReference type="Proteomes" id="UP001165289"/>
    </source>
</evidence>
<dbReference type="EMBL" id="JAKMXF010000298">
    <property type="protein sequence ID" value="KAI6652675.1"/>
    <property type="molecule type" value="Genomic_DNA"/>
</dbReference>
<dbReference type="GO" id="GO:0006226">
    <property type="term" value="P:dUMP biosynthetic process"/>
    <property type="evidence" value="ECO:0007669"/>
    <property type="project" value="UniProtKB-UniRule"/>
</dbReference>
<dbReference type="InterPro" id="IPR036157">
    <property type="entry name" value="dUTPase-like_sf"/>
</dbReference>
<comment type="similarity">
    <text evidence="2 5">Belongs to the dUTPase family.</text>
</comment>
<dbReference type="PANTHER" id="PTHR11241:SF0">
    <property type="entry name" value="DEOXYURIDINE 5'-TRIPHOSPHATE NUCLEOTIDOHYDROLASE"/>
    <property type="match status" value="1"/>
</dbReference>
<feature type="compositionally biased region" description="Polar residues" evidence="6">
    <location>
        <begin position="1"/>
        <end position="17"/>
    </location>
</feature>
<evidence type="ECO:0000256" key="4">
    <source>
        <dbReference type="ARBA" id="ARBA00023080"/>
    </source>
</evidence>